<dbReference type="InterPro" id="IPR015421">
    <property type="entry name" value="PyrdxlP-dep_Trfase_major"/>
</dbReference>
<dbReference type="OrthoDB" id="9807885at2"/>
<comment type="subcellular location">
    <subcellularLocation>
        <location evidence="8">Cytoplasm</location>
    </subcellularLocation>
</comment>
<evidence type="ECO:0000256" key="1">
    <source>
        <dbReference type="ARBA" id="ARBA00001579"/>
    </source>
</evidence>
<evidence type="ECO:0000313" key="9">
    <source>
        <dbReference type="EMBL" id="OFV72264.1"/>
    </source>
</evidence>
<dbReference type="InterPro" id="IPR015424">
    <property type="entry name" value="PyrdxlP-dep_Trfase"/>
</dbReference>
<dbReference type="InterPro" id="IPR049704">
    <property type="entry name" value="Aminotrans_3_PPA_site"/>
</dbReference>
<evidence type="ECO:0000256" key="2">
    <source>
        <dbReference type="ARBA" id="ARBA00001933"/>
    </source>
</evidence>
<dbReference type="HAMAP" id="MF_00375">
    <property type="entry name" value="HemL_aminotrans_3"/>
    <property type="match status" value="1"/>
</dbReference>
<dbReference type="UniPathway" id="UPA00251">
    <property type="reaction ID" value="UER00317"/>
</dbReference>
<comment type="pathway">
    <text evidence="3">Porphyrin-containing compound metabolism; protoporphyrin-IX biosynthesis; 5-aminolevulinate from L-glutamyl-tRNA(Glu): step 2/2.</text>
</comment>
<dbReference type="Gene3D" id="3.90.1150.10">
    <property type="entry name" value="Aspartate Aminotransferase, domain 1"/>
    <property type="match status" value="1"/>
</dbReference>
<name>A0A1F2PN64_9FIRM</name>
<protein>
    <recommendedName>
        <fullName evidence="8">Glutamate-1-semialdehyde 2,1-aminomutase</fullName>
        <shortName evidence="8">GSA</shortName>
        <ecNumber evidence="8">5.4.3.8</ecNumber>
    </recommendedName>
    <alternativeName>
        <fullName evidence="8">Glutamate-1-semialdehyde aminotransferase</fullName>
        <shortName evidence="8">GSA-AT</shortName>
    </alternativeName>
</protein>
<dbReference type="SUPFAM" id="SSF53383">
    <property type="entry name" value="PLP-dependent transferases"/>
    <property type="match status" value="1"/>
</dbReference>
<dbReference type="EC" id="5.4.3.8" evidence="8"/>
<dbReference type="AlphaFoldDB" id="A0A1F2PN64"/>
<dbReference type="EMBL" id="LKEU01000010">
    <property type="protein sequence ID" value="OFV72264.1"/>
    <property type="molecule type" value="Genomic_DNA"/>
</dbReference>
<reference evidence="10 12" key="2">
    <citation type="submission" date="2019-08" db="EMBL/GenBank/DDBJ databases">
        <title>Isolation and enrichment of carboxydotrophic bacteria from anaerobic sludge for the production of bio-based chemicals from syngas.</title>
        <authorList>
            <person name="Antares A.L."/>
            <person name="Moreira J."/>
            <person name="Diender M."/>
            <person name="Parshina S.N."/>
            <person name="Stams A.J.M."/>
            <person name="Alves M."/>
            <person name="Alves J.I."/>
            <person name="Sousa D.Z."/>
        </authorList>
    </citation>
    <scope>NUCLEOTIDE SEQUENCE [LARGE SCALE GENOMIC DNA]</scope>
    <source>
        <strain evidence="10 12">JM</strain>
    </source>
</reference>
<dbReference type="NCBIfam" id="NF000818">
    <property type="entry name" value="PRK00062.1"/>
    <property type="match status" value="1"/>
</dbReference>
<evidence type="ECO:0000256" key="8">
    <source>
        <dbReference type="HAMAP-Rule" id="MF_00375"/>
    </source>
</evidence>
<dbReference type="CDD" id="cd00610">
    <property type="entry name" value="OAT_like"/>
    <property type="match status" value="1"/>
</dbReference>
<dbReference type="Proteomes" id="UP000322619">
    <property type="component" value="Unassembled WGS sequence"/>
</dbReference>
<dbReference type="PANTHER" id="PTHR43713:SF3">
    <property type="entry name" value="GLUTAMATE-1-SEMIALDEHYDE 2,1-AMINOMUTASE 1, CHLOROPLASTIC-RELATED"/>
    <property type="match status" value="1"/>
</dbReference>
<dbReference type="PROSITE" id="PS00600">
    <property type="entry name" value="AA_TRANSFER_CLASS_3"/>
    <property type="match status" value="1"/>
</dbReference>
<evidence type="ECO:0000256" key="6">
    <source>
        <dbReference type="ARBA" id="ARBA00023235"/>
    </source>
</evidence>
<gene>
    <name evidence="8 9" type="primary">hemL</name>
    <name evidence="9" type="ORF">ACWI_01750</name>
    <name evidence="10" type="ORF">FXB42_11680</name>
</gene>
<feature type="modified residue" description="N6-(pyridoxal phosphate)lysine" evidence="8">
    <location>
        <position position="267"/>
    </location>
</feature>
<evidence type="ECO:0000256" key="7">
    <source>
        <dbReference type="ARBA" id="ARBA00023244"/>
    </source>
</evidence>
<dbReference type="FunFam" id="3.40.640.10:FF:000021">
    <property type="entry name" value="Glutamate-1-semialdehyde 2,1-aminomutase"/>
    <property type="match status" value="1"/>
</dbReference>
<sequence length="432" mass="46510">MNREKSEQLFIEAEKYIPGGVNSPVRAFKSVEMPPVFIDHGQGAKIYDVDGNEYTDYICSWGPLILGHASPVYFDGIQEMLQKGTSFGAPTAIEVEVAKLITEAYPSMEMVRMVSSGTEATMSALRVARGYTGRDKIIKFEGCYHGHADGLLVKSGSGTLTFGVPTSSGVTPGTAKDTLVATYNDIASVKALFVENPGEIAAIIVEPVAGNMGVVPPDLDFMKELRVITEAEGTVLIFDEVITGFRLAYGGAQEVLDIKPDMTTLGKIIGGGMPVGAYGGRRDIMATVAPLGGVYQAGTLSGNPIAMKMGLNTLTYLRDHPEVYTEMEENAKLLEAGFKANIEKTGVKAQMVRFKGMTCCFFTDVPIDGYAAVMTSDTKAYTKYFKAMLDAGNLMPPAQFEGIFLSAAHTKADIEKTIEDHYQALLSLSESK</sequence>
<dbReference type="InterPro" id="IPR005814">
    <property type="entry name" value="Aminotrans_3"/>
</dbReference>
<dbReference type="InterPro" id="IPR004639">
    <property type="entry name" value="4pyrrol_synth_GluAld_NH2Trfase"/>
</dbReference>
<keyword evidence="5 8" id="KW-0663">Pyridoxal phosphate</keyword>
<comment type="caution">
    <text evidence="9">The sequence shown here is derived from an EMBL/GenBank/DDBJ whole genome shotgun (WGS) entry which is preliminary data.</text>
</comment>
<dbReference type="GO" id="GO:0042286">
    <property type="term" value="F:glutamate-1-semialdehyde 2,1-aminomutase activity"/>
    <property type="evidence" value="ECO:0007669"/>
    <property type="project" value="UniProtKB-UniRule"/>
</dbReference>
<dbReference type="NCBIfam" id="TIGR00713">
    <property type="entry name" value="hemL"/>
    <property type="match status" value="1"/>
</dbReference>
<dbReference type="Gene3D" id="3.40.640.10">
    <property type="entry name" value="Type I PLP-dependent aspartate aminotransferase-like (Major domain)"/>
    <property type="match status" value="1"/>
</dbReference>
<evidence type="ECO:0000313" key="12">
    <source>
        <dbReference type="Proteomes" id="UP000322619"/>
    </source>
</evidence>
<comment type="similarity">
    <text evidence="4 8">Belongs to the class-III pyridoxal-phosphate-dependent aminotransferase family. HemL subfamily.</text>
</comment>
<evidence type="ECO:0000256" key="3">
    <source>
        <dbReference type="ARBA" id="ARBA00004819"/>
    </source>
</evidence>
<comment type="subunit">
    <text evidence="8">Homodimer.</text>
</comment>
<proteinExistence type="inferred from homology"/>
<dbReference type="EMBL" id="VSLA01000025">
    <property type="protein sequence ID" value="TYC84427.1"/>
    <property type="molecule type" value="Genomic_DNA"/>
</dbReference>
<comment type="cofactor">
    <cofactor evidence="2 8">
        <name>pyridoxal 5'-phosphate</name>
        <dbReference type="ChEBI" id="CHEBI:597326"/>
    </cofactor>
</comment>
<evidence type="ECO:0000256" key="5">
    <source>
        <dbReference type="ARBA" id="ARBA00022898"/>
    </source>
</evidence>
<evidence type="ECO:0000313" key="11">
    <source>
        <dbReference type="Proteomes" id="UP000176244"/>
    </source>
</evidence>
<dbReference type="PANTHER" id="PTHR43713">
    <property type="entry name" value="GLUTAMATE-1-SEMIALDEHYDE 2,1-AMINOMUTASE"/>
    <property type="match status" value="1"/>
</dbReference>
<accession>A0A1F2PN64</accession>
<dbReference type="RefSeq" id="WP_070369548.1">
    <property type="nucleotide sequence ID" value="NZ_CP097897.1"/>
</dbReference>
<dbReference type="GO" id="GO:0030170">
    <property type="term" value="F:pyridoxal phosphate binding"/>
    <property type="evidence" value="ECO:0007669"/>
    <property type="project" value="InterPro"/>
</dbReference>
<organism evidence="9 11">
    <name type="scientific">Acetobacterium wieringae</name>
    <dbReference type="NCBI Taxonomy" id="52694"/>
    <lineage>
        <taxon>Bacteria</taxon>
        <taxon>Bacillati</taxon>
        <taxon>Bacillota</taxon>
        <taxon>Clostridia</taxon>
        <taxon>Eubacteriales</taxon>
        <taxon>Eubacteriaceae</taxon>
        <taxon>Acetobacterium</taxon>
    </lineage>
</organism>
<comment type="catalytic activity">
    <reaction evidence="1 8">
        <text>(S)-4-amino-5-oxopentanoate = 5-aminolevulinate</text>
        <dbReference type="Rhea" id="RHEA:14265"/>
        <dbReference type="ChEBI" id="CHEBI:57501"/>
        <dbReference type="ChEBI" id="CHEBI:356416"/>
        <dbReference type="EC" id="5.4.3.8"/>
    </reaction>
</comment>
<keyword evidence="6 8" id="KW-0413">Isomerase</keyword>
<evidence type="ECO:0000256" key="4">
    <source>
        <dbReference type="ARBA" id="ARBA00008981"/>
    </source>
</evidence>
<dbReference type="InterPro" id="IPR015422">
    <property type="entry name" value="PyrdxlP-dep_Trfase_small"/>
</dbReference>
<dbReference type="STRING" id="52694.ACWI_01750"/>
<evidence type="ECO:0000313" key="10">
    <source>
        <dbReference type="EMBL" id="TYC84427.1"/>
    </source>
</evidence>
<dbReference type="Proteomes" id="UP000176244">
    <property type="component" value="Unassembled WGS sequence"/>
</dbReference>
<keyword evidence="7 8" id="KW-0627">Porphyrin biosynthesis</keyword>
<dbReference type="GO" id="GO:0005737">
    <property type="term" value="C:cytoplasm"/>
    <property type="evidence" value="ECO:0007669"/>
    <property type="project" value="UniProtKB-SubCell"/>
</dbReference>
<dbReference type="Pfam" id="PF00202">
    <property type="entry name" value="Aminotran_3"/>
    <property type="match status" value="1"/>
</dbReference>
<dbReference type="GO" id="GO:0006782">
    <property type="term" value="P:protoporphyrinogen IX biosynthetic process"/>
    <property type="evidence" value="ECO:0007669"/>
    <property type="project" value="UniProtKB-UniRule"/>
</dbReference>
<dbReference type="GO" id="GO:0008483">
    <property type="term" value="F:transaminase activity"/>
    <property type="evidence" value="ECO:0007669"/>
    <property type="project" value="InterPro"/>
</dbReference>
<keyword evidence="8" id="KW-0963">Cytoplasm</keyword>
<reference evidence="9 11" key="1">
    <citation type="submission" date="2015-09" db="EMBL/GenBank/DDBJ databases">
        <title>Genome sequence of Acetobacterium wieringae DSM 1911.</title>
        <authorList>
            <person name="Poehlein A."/>
            <person name="Bengelsdorf F.R."/>
            <person name="Schiel-Bengelsdorf B."/>
            <person name="Duerre P."/>
            <person name="Daniel R."/>
        </authorList>
    </citation>
    <scope>NUCLEOTIDE SEQUENCE [LARGE SCALE GENOMIC DNA]</scope>
    <source>
        <strain evidence="9 11">DSM 1911</strain>
    </source>
</reference>